<sequence>MYRGRSNITLGAHVATHYRDLEDSESDEDVDGIEYIGQIRGPREASSLVGNAAARGGAIRQENQQTEYGSLSVERGLYGGQTEEEDKTGPESRGQMVQGYAIGVGSGASTRAQGNRDTRTPPSPAGISPVQRSSPSPSSPSIAPLLARHDPSRLLIQSLDDPSPQTPTSSFPLVRHDPNPDQPNSPPASYAAAYNYYQVSGDRF</sequence>
<dbReference type="EMBL" id="KV423930">
    <property type="protein sequence ID" value="KZT60549.1"/>
    <property type="molecule type" value="Genomic_DNA"/>
</dbReference>
<reference evidence="2 3" key="1">
    <citation type="journal article" date="2016" name="Mol. Biol. Evol.">
        <title>Comparative Genomics of Early-Diverging Mushroom-Forming Fungi Provides Insights into the Origins of Lignocellulose Decay Capabilities.</title>
        <authorList>
            <person name="Nagy L.G."/>
            <person name="Riley R."/>
            <person name="Tritt A."/>
            <person name="Adam C."/>
            <person name="Daum C."/>
            <person name="Floudas D."/>
            <person name="Sun H."/>
            <person name="Yadav J.S."/>
            <person name="Pangilinan J."/>
            <person name="Larsson K.H."/>
            <person name="Matsuura K."/>
            <person name="Barry K."/>
            <person name="Labutti K."/>
            <person name="Kuo R."/>
            <person name="Ohm R.A."/>
            <person name="Bhattacharya S.S."/>
            <person name="Shirouzu T."/>
            <person name="Yoshinaga Y."/>
            <person name="Martin F.M."/>
            <person name="Grigoriev I.V."/>
            <person name="Hibbett D.S."/>
        </authorList>
    </citation>
    <scope>NUCLEOTIDE SEQUENCE [LARGE SCALE GENOMIC DNA]</scope>
    <source>
        <strain evidence="2 3">HHB12733</strain>
    </source>
</reference>
<evidence type="ECO:0000313" key="3">
    <source>
        <dbReference type="Proteomes" id="UP000076842"/>
    </source>
</evidence>
<organism evidence="2 3">
    <name type="scientific">Calocera cornea HHB12733</name>
    <dbReference type="NCBI Taxonomy" id="1353952"/>
    <lineage>
        <taxon>Eukaryota</taxon>
        <taxon>Fungi</taxon>
        <taxon>Dikarya</taxon>
        <taxon>Basidiomycota</taxon>
        <taxon>Agaricomycotina</taxon>
        <taxon>Dacrymycetes</taxon>
        <taxon>Dacrymycetales</taxon>
        <taxon>Dacrymycetaceae</taxon>
        <taxon>Calocera</taxon>
    </lineage>
</organism>
<proteinExistence type="predicted"/>
<feature type="region of interest" description="Disordered" evidence="1">
    <location>
        <begin position="48"/>
        <end position="189"/>
    </location>
</feature>
<gene>
    <name evidence="2" type="ORF">CALCODRAFT_108019</name>
</gene>
<dbReference type="AlphaFoldDB" id="A0A165IGN1"/>
<dbReference type="Proteomes" id="UP000076842">
    <property type="component" value="Unassembled WGS sequence"/>
</dbReference>
<accession>A0A165IGN1</accession>
<keyword evidence="3" id="KW-1185">Reference proteome</keyword>
<name>A0A165IGN1_9BASI</name>
<protein>
    <submittedName>
        <fullName evidence="2">Uncharacterized protein</fullName>
    </submittedName>
</protein>
<dbReference type="InParanoid" id="A0A165IGN1"/>
<evidence type="ECO:0000313" key="2">
    <source>
        <dbReference type="EMBL" id="KZT60549.1"/>
    </source>
</evidence>
<evidence type="ECO:0000256" key="1">
    <source>
        <dbReference type="SAM" id="MobiDB-lite"/>
    </source>
</evidence>